<organism evidence="1 2">
    <name type="scientific">Caerostris extrusa</name>
    <name type="common">Bark spider</name>
    <name type="synonym">Caerostris bankana</name>
    <dbReference type="NCBI Taxonomy" id="172846"/>
    <lineage>
        <taxon>Eukaryota</taxon>
        <taxon>Metazoa</taxon>
        <taxon>Ecdysozoa</taxon>
        <taxon>Arthropoda</taxon>
        <taxon>Chelicerata</taxon>
        <taxon>Arachnida</taxon>
        <taxon>Araneae</taxon>
        <taxon>Araneomorphae</taxon>
        <taxon>Entelegynae</taxon>
        <taxon>Araneoidea</taxon>
        <taxon>Araneidae</taxon>
        <taxon>Caerostris</taxon>
    </lineage>
</organism>
<proteinExistence type="predicted"/>
<keyword evidence="2" id="KW-1185">Reference proteome</keyword>
<dbReference type="Proteomes" id="UP001054945">
    <property type="component" value="Unassembled WGS sequence"/>
</dbReference>
<evidence type="ECO:0000313" key="1">
    <source>
        <dbReference type="EMBL" id="GIY28672.1"/>
    </source>
</evidence>
<comment type="caution">
    <text evidence="1">The sequence shown here is derived from an EMBL/GenBank/DDBJ whole genome shotgun (WGS) entry which is preliminary data.</text>
</comment>
<sequence length="82" mass="9627">MHEIHRLTRITTAKKPVKVTAMRSQNLMFPALNHLQNPKLHFPQIEELLLLQHGKEQLSDCQRLQQRKRAELSSSHVHSTDR</sequence>
<dbReference type="AlphaFoldDB" id="A0AAV4S522"/>
<accession>A0AAV4S522</accession>
<gene>
    <name evidence="1" type="ORF">CEXT_762611</name>
</gene>
<dbReference type="EMBL" id="BPLR01008975">
    <property type="protein sequence ID" value="GIY28672.1"/>
    <property type="molecule type" value="Genomic_DNA"/>
</dbReference>
<name>A0AAV4S522_CAEEX</name>
<reference evidence="1 2" key="1">
    <citation type="submission" date="2021-06" db="EMBL/GenBank/DDBJ databases">
        <title>Caerostris extrusa draft genome.</title>
        <authorList>
            <person name="Kono N."/>
            <person name="Arakawa K."/>
        </authorList>
    </citation>
    <scope>NUCLEOTIDE SEQUENCE [LARGE SCALE GENOMIC DNA]</scope>
</reference>
<evidence type="ECO:0000313" key="2">
    <source>
        <dbReference type="Proteomes" id="UP001054945"/>
    </source>
</evidence>
<protein>
    <submittedName>
        <fullName evidence="1">Uncharacterized protein</fullName>
    </submittedName>
</protein>